<dbReference type="Pfam" id="PF03441">
    <property type="entry name" value="FAD_binding_7"/>
    <property type="match status" value="1"/>
</dbReference>
<comment type="similarity">
    <text evidence="3">Belongs to the DNA photolyase class-1 family.</text>
</comment>
<dbReference type="InterPro" id="IPR002081">
    <property type="entry name" value="Cryptochrome/DNA_photolyase_1"/>
</dbReference>
<evidence type="ECO:0000256" key="7">
    <source>
        <dbReference type="RuleBase" id="RU004182"/>
    </source>
</evidence>
<comment type="cofactor">
    <cofactor evidence="1">
        <name>(6R)-5,10-methylene-5,6,7,8-tetrahydrofolate</name>
        <dbReference type="ChEBI" id="CHEBI:15636"/>
    </cofactor>
</comment>
<accession>A0ABY5LLZ3</accession>
<dbReference type="PROSITE" id="PS00691">
    <property type="entry name" value="DNA_PHOTOLYASES_1_2"/>
    <property type="match status" value="1"/>
</dbReference>
<dbReference type="InterPro" id="IPR014729">
    <property type="entry name" value="Rossmann-like_a/b/a_fold"/>
</dbReference>
<dbReference type="PRINTS" id="PR00147">
    <property type="entry name" value="DNAPHOTLYASE"/>
</dbReference>
<dbReference type="RefSeq" id="WP_257086802.1">
    <property type="nucleotide sequence ID" value="NZ_CP102097.1"/>
</dbReference>
<dbReference type="InterPro" id="IPR036155">
    <property type="entry name" value="Crypto/Photolyase_N_sf"/>
</dbReference>
<evidence type="ECO:0000259" key="8">
    <source>
        <dbReference type="PROSITE" id="PS51645"/>
    </source>
</evidence>
<dbReference type="SUPFAM" id="SSF48173">
    <property type="entry name" value="Cryptochrome/photolyase FAD-binding domain"/>
    <property type="match status" value="1"/>
</dbReference>
<reference evidence="9" key="1">
    <citation type="submission" date="2022-07" db="EMBL/GenBank/DDBJ databases">
        <title>Complete genome of Vibrio japonicus strain JCM 31412T and phylogenomic assessment of the Nereis clade of the genus Vibrio.</title>
        <authorList>
            <person name="Shlafstein M.D."/>
            <person name="Emsley S.A."/>
            <person name="Ushijima B."/>
            <person name="Videau P."/>
            <person name="Saw J.H."/>
        </authorList>
    </citation>
    <scope>NUCLEOTIDE SEQUENCE</scope>
    <source>
        <strain evidence="9">JCM 31412</strain>
    </source>
</reference>
<protein>
    <submittedName>
        <fullName evidence="9">Deoxyribodipyrimidine photo-lyase</fullName>
        <ecNumber evidence="9">4.1.99.3</ecNumber>
    </submittedName>
</protein>
<evidence type="ECO:0000313" key="9">
    <source>
        <dbReference type="EMBL" id="UUM33104.1"/>
    </source>
</evidence>
<dbReference type="InterPro" id="IPR006050">
    <property type="entry name" value="DNA_photolyase_N"/>
</dbReference>
<dbReference type="PROSITE" id="PS51645">
    <property type="entry name" value="PHR_CRY_ALPHA_BETA"/>
    <property type="match status" value="1"/>
</dbReference>
<dbReference type="PANTHER" id="PTHR11455:SF9">
    <property type="entry name" value="CRYPTOCHROME CIRCADIAN CLOCK 5 ISOFORM X1"/>
    <property type="match status" value="1"/>
</dbReference>
<dbReference type="PANTHER" id="PTHR11455">
    <property type="entry name" value="CRYPTOCHROME"/>
    <property type="match status" value="1"/>
</dbReference>
<comment type="similarity">
    <text evidence="7">Belongs to the DNA photolyase family.</text>
</comment>
<keyword evidence="10" id="KW-1185">Reference proteome</keyword>
<gene>
    <name evidence="9" type="primary">phrB</name>
    <name evidence="9" type="ORF">NP165_16285</name>
</gene>
<keyword evidence="5 7" id="KW-0274">FAD</keyword>
<dbReference type="EMBL" id="CP102097">
    <property type="protein sequence ID" value="UUM33104.1"/>
    <property type="molecule type" value="Genomic_DNA"/>
</dbReference>
<dbReference type="SUPFAM" id="SSF52425">
    <property type="entry name" value="Cryptochrome/photolyase, N-terminal domain"/>
    <property type="match status" value="1"/>
</dbReference>
<evidence type="ECO:0000256" key="2">
    <source>
        <dbReference type="ARBA" id="ARBA00001974"/>
    </source>
</evidence>
<evidence type="ECO:0000256" key="5">
    <source>
        <dbReference type="ARBA" id="ARBA00022827"/>
    </source>
</evidence>
<dbReference type="InterPro" id="IPR005101">
    <property type="entry name" value="Cryptochr/Photolyase_FAD-bd"/>
</dbReference>
<evidence type="ECO:0000256" key="6">
    <source>
        <dbReference type="ARBA" id="ARBA00022991"/>
    </source>
</evidence>
<evidence type="ECO:0000313" key="10">
    <source>
        <dbReference type="Proteomes" id="UP001058602"/>
    </source>
</evidence>
<comment type="cofactor">
    <cofactor evidence="2">
        <name>FAD</name>
        <dbReference type="ChEBI" id="CHEBI:57692"/>
    </cofactor>
</comment>
<keyword evidence="9" id="KW-0456">Lyase</keyword>
<dbReference type="Proteomes" id="UP001058602">
    <property type="component" value="Chromosome 2"/>
</dbReference>
<keyword evidence="6 7" id="KW-0157">Chromophore</keyword>
<keyword evidence="4 7" id="KW-0285">Flavoprotein</keyword>
<sequence>MNLVWLRRDLRVDDNTALFEASKVGGPVAAVFIATPQTWTEHHLAPIQADFIYRRLFELQQDLAALNVPLLYFEVDTFTDSVDKVVGLANALGVDDVFVNKEYELNETRRDDFLEQKLNAQSKTLHRYDDKCILPPGSVVNKQGEYFKVFTPFKKAYLSQLSLCPAHPQKAFKVKLPADLGALPSDVFSVESLFSYPRVSSERYAVETIAIYSLLREFNNDSVDRYKEDRDYPSIAGTSGVSPYLAIGALSVRQCMARVLYQQSPPLSIGRETWQNELIWREFYQHLTYFEPKLSMGKSFLAWGNALKWQNEDARIDAWKKGRTGYPIVDAAMHQLNQTGWMHNRLRMVVASFLIKDLQVDWRVGEAYFMSKLIDGDYAANNGGWQWCASTGCDGQPYFRIFNPVTQGERFDAKGDFVRQWIPALSDVPDKYIHKPWKWSNVKALSYSAPIVDHKEQREITLTNYKNAKDAMNVS</sequence>
<dbReference type="Gene3D" id="1.10.579.10">
    <property type="entry name" value="DNA Cyclobutane Dipyrimidine Photolyase, subunit A, domain 3"/>
    <property type="match status" value="1"/>
</dbReference>
<dbReference type="GO" id="GO:0003904">
    <property type="term" value="F:deoxyribodipyrimidine photo-lyase activity"/>
    <property type="evidence" value="ECO:0007669"/>
    <property type="project" value="UniProtKB-EC"/>
</dbReference>
<evidence type="ECO:0000256" key="1">
    <source>
        <dbReference type="ARBA" id="ARBA00001932"/>
    </source>
</evidence>
<evidence type="ECO:0000256" key="3">
    <source>
        <dbReference type="ARBA" id="ARBA00005862"/>
    </source>
</evidence>
<dbReference type="Gene3D" id="1.25.40.80">
    <property type="match status" value="1"/>
</dbReference>
<dbReference type="EC" id="4.1.99.3" evidence="9"/>
<dbReference type="Gene3D" id="3.40.50.620">
    <property type="entry name" value="HUPs"/>
    <property type="match status" value="1"/>
</dbReference>
<proteinExistence type="inferred from homology"/>
<feature type="domain" description="Photolyase/cryptochrome alpha/beta" evidence="8">
    <location>
        <begin position="1"/>
        <end position="133"/>
    </location>
</feature>
<dbReference type="InterPro" id="IPR018394">
    <property type="entry name" value="DNA_photolyase_1_CS_C"/>
</dbReference>
<dbReference type="InterPro" id="IPR036134">
    <property type="entry name" value="Crypto/Photolyase_FAD-like_sf"/>
</dbReference>
<name>A0ABY5LLZ3_9VIBR</name>
<dbReference type="Pfam" id="PF00875">
    <property type="entry name" value="DNA_photolyase"/>
    <property type="match status" value="1"/>
</dbReference>
<organism evidence="9 10">
    <name type="scientific">Vibrio japonicus</name>
    <dbReference type="NCBI Taxonomy" id="1824638"/>
    <lineage>
        <taxon>Bacteria</taxon>
        <taxon>Pseudomonadati</taxon>
        <taxon>Pseudomonadota</taxon>
        <taxon>Gammaproteobacteria</taxon>
        <taxon>Vibrionales</taxon>
        <taxon>Vibrionaceae</taxon>
        <taxon>Vibrio</taxon>
    </lineage>
</organism>
<evidence type="ECO:0000256" key="4">
    <source>
        <dbReference type="ARBA" id="ARBA00022630"/>
    </source>
</evidence>
<dbReference type="NCBIfam" id="NF007955">
    <property type="entry name" value="PRK10674.1"/>
    <property type="match status" value="1"/>
</dbReference>